<dbReference type="InterPro" id="IPR052707">
    <property type="entry name" value="OsmC_Ohr_Peroxiredoxin"/>
</dbReference>
<dbReference type="AlphaFoldDB" id="A0A327NV97"/>
<dbReference type="PANTHER" id="PTHR42830:SF2">
    <property type="entry name" value="OSMC_OHR FAMILY PROTEIN"/>
    <property type="match status" value="1"/>
</dbReference>
<name>A0A327NV97_9BACT</name>
<keyword evidence="2" id="KW-1185">Reference proteome</keyword>
<accession>A0A327NV97</accession>
<dbReference type="RefSeq" id="WP_111348772.1">
    <property type="nucleotide sequence ID" value="NZ_QLII01000001.1"/>
</dbReference>
<dbReference type="PANTHER" id="PTHR42830">
    <property type="entry name" value="OSMOTICALLY INDUCIBLE FAMILY PROTEIN"/>
    <property type="match status" value="1"/>
</dbReference>
<sequence>MAKQHQYALTIQWTGNMGEGTSTYRSYERSHTISVDNKPDILGSSDPSFRGDKTKYNPEELLVASLSTCHMLSYLHLCAVAGINVIEYTDKATGTMVETPDGGGHFSEVTLHPLVVVADSAMIDKANELHHQANKLCFIANSCNFPVHHEPTCNAVGER</sequence>
<dbReference type="Pfam" id="PF02566">
    <property type="entry name" value="OsmC"/>
    <property type="match status" value="1"/>
</dbReference>
<dbReference type="OrthoDB" id="9795405at2"/>
<dbReference type="Proteomes" id="UP000249016">
    <property type="component" value="Unassembled WGS sequence"/>
</dbReference>
<comment type="caution">
    <text evidence="1">The sequence shown here is derived from an EMBL/GenBank/DDBJ whole genome shotgun (WGS) entry which is preliminary data.</text>
</comment>
<dbReference type="InterPro" id="IPR003718">
    <property type="entry name" value="OsmC/Ohr_fam"/>
</dbReference>
<protein>
    <submittedName>
        <fullName evidence="1">OsmC family peroxiredoxin</fullName>
    </submittedName>
</protein>
<dbReference type="InterPro" id="IPR036102">
    <property type="entry name" value="OsmC/Ohrsf"/>
</dbReference>
<organism evidence="1 2">
    <name type="scientific">Spirosoma telluris</name>
    <dbReference type="NCBI Taxonomy" id="2183553"/>
    <lineage>
        <taxon>Bacteria</taxon>
        <taxon>Pseudomonadati</taxon>
        <taxon>Bacteroidota</taxon>
        <taxon>Cytophagia</taxon>
        <taxon>Cytophagales</taxon>
        <taxon>Cytophagaceae</taxon>
        <taxon>Spirosoma</taxon>
    </lineage>
</organism>
<reference evidence="1 2" key="1">
    <citation type="submission" date="2018-06" db="EMBL/GenBank/DDBJ databases">
        <title>Spirosoma sp. HMF3257 Genome sequencing and assembly.</title>
        <authorList>
            <person name="Kang H."/>
            <person name="Cha I."/>
            <person name="Kim H."/>
            <person name="Kang J."/>
            <person name="Joh K."/>
        </authorList>
    </citation>
    <scope>NUCLEOTIDE SEQUENCE [LARGE SCALE GENOMIC DNA]</scope>
    <source>
        <strain evidence="1 2">HMF3257</strain>
    </source>
</reference>
<evidence type="ECO:0000313" key="1">
    <source>
        <dbReference type="EMBL" id="RAI77774.1"/>
    </source>
</evidence>
<dbReference type="InterPro" id="IPR015946">
    <property type="entry name" value="KH_dom-like_a/b"/>
</dbReference>
<dbReference type="EMBL" id="QLII01000001">
    <property type="protein sequence ID" value="RAI77774.1"/>
    <property type="molecule type" value="Genomic_DNA"/>
</dbReference>
<dbReference type="Gene3D" id="3.30.300.20">
    <property type="match status" value="1"/>
</dbReference>
<evidence type="ECO:0000313" key="2">
    <source>
        <dbReference type="Proteomes" id="UP000249016"/>
    </source>
</evidence>
<proteinExistence type="predicted"/>
<gene>
    <name evidence="1" type="ORF">HMF3257_33115</name>
</gene>
<dbReference type="SUPFAM" id="SSF82784">
    <property type="entry name" value="OsmC-like"/>
    <property type="match status" value="1"/>
</dbReference>